<evidence type="ECO:0000313" key="2">
    <source>
        <dbReference type="Proteomes" id="UP000002724"/>
    </source>
</evidence>
<sequence>MFQLVLLQENTLSLDFFGQIADRFVVREGLALDADQLFRQPVG</sequence>
<gene>
    <name evidence="1" type="ordered locus">Ppha_0154</name>
</gene>
<evidence type="ECO:0000313" key="1">
    <source>
        <dbReference type="EMBL" id="ACF42498.1"/>
    </source>
</evidence>
<keyword evidence="2" id="KW-1185">Reference proteome</keyword>
<reference evidence="1 2" key="1">
    <citation type="submission" date="2008-06" db="EMBL/GenBank/DDBJ databases">
        <title>Complete sequence of Pelodictyon phaeoclathratiforme BU-1.</title>
        <authorList>
            <consortium name="US DOE Joint Genome Institute"/>
            <person name="Lucas S."/>
            <person name="Copeland A."/>
            <person name="Lapidus A."/>
            <person name="Glavina del Rio T."/>
            <person name="Dalin E."/>
            <person name="Tice H."/>
            <person name="Bruce D."/>
            <person name="Goodwin L."/>
            <person name="Pitluck S."/>
            <person name="Schmutz J."/>
            <person name="Larimer F."/>
            <person name="Land M."/>
            <person name="Hauser L."/>
            <person name="Kyrpides N."/>
            <person name="Mikhailova N."/>
            <person name="Liu Z."/>
            <person name="Li T."/>
            <person name="Zhao F."/>
            <person name="Overmann J."/>
            <person name="Bryant D.A."/>
            <person name="Richardson P."/>
        </authorList>
    </citation>
    <scope>NUCLEOTIDE SEQUENCE [LARGE SCALE GENOMIC DNA]</scope>
    <source>
        <strain evidence="2">DSM 5477 / BU-1</strain>
    </source>
</reference>
<proteinExistence type="predicted"/>
<dbReference type="Proteomes" id="UP000002724">
    <property type="component" value="Chromosome"/>
</dbReference>
<organism evidence="1 2">
    <name type="scientific">Pelodictyon phaeoclathratiforme (strain DSM 5477 / BU-1)</name>
    <dbReference type="NCBI Taxonomy" id="324925"/>
    <lineage>
        <taxon>Bacteria</taxon>
        <taxon>Pseudomonadati</taxon>
        <taxon>Chlorobiota</taxon>
        <taxon>Chlorobiia</taxon>
        <taxon>Chlorobiales</taxon>
        <taxon>Chlorobiaceae</taxon>
        <taxon>Chlorobium/Pelodictyon group</taxon>
        <taxon>Pelodictyon</taxon>
    </lineage>
</organism>
<name>B4SB77_PELPB</name>
<accession>B4SB77</accession>
<dbReference type="KEGG" id="pph:Ppha_0154"/>
<dbReference type="HOGENOM" id="CLU_3237321_0_0_10"/>
<protein>
    <submittedName>
        <fullName evidence="1">Uncharacterized protein</fullName>
    </submittedName>
</protein>
<dbReference type="EMBL" id="CP001110">
    <property type="protein sequence ID" value="ACF42498.1"/>
    <property type="molecule type" value="Genomic_DNA"/>
</dbReference>
<dbReference type="RefSeq" id="WP_012506996.1">
    <property type="nucleotide sequence ID" value="NC_011060.1"/>
</dbReference>
<dbReference type="STRING" id="324925.Ppha_0154"/>
<dbReference type="AlphaFoldDB" id="B4SB77"/>